<organism evidence="2 3">
    <name type="scientific">Triparma columacea</name>
    <dbReference type="NCBI Taxonomy" id="722753"/>
    <lineage>
        <taxon>Eukaryota</taxon>
        <taxon>Sar</taxon>
        <taxon>Stramenopiles</taxon>
        <taxon>Ochrophyta</taxon>
        <taxon>Bolidophyceae</taxon>
        <taxon>Parmales</taxon>
        <taxon>Triparmaceae</taxon>
        <taxon>Triparma</taxon>
    </lineage>
</organism>
<dbReference type="PANTHER" id="PTHR24114">
    <property type="entry name" value="LEUCINE RICH REPEAT FAMILY PROTEIN"/>
    <property type="match status" value="1"/>
</dbReference>
<dbReference type="Gene3D" id="3.80.10.10">
    <property type="entry name" value="Ribonuclease Inhibitor"/>
    <property type="match status" value="4"/>
</dbReference>
<feature type="compositionally biased region" description="Acidic residues" evidence="1">
    <location>
        <begin position="70"/>
        <end position="79"/>
    </location>
</feature>
<protein>
    <submittedName>
        <fullName evidence="2">Uncharacterized protein</fullName>
    </submittedName>
</protein>
<evidence type="ECO:0000313" key="2">
    <source>
        <dbReference type="EMBL" id="GMI47506.1"/>
    </source>
</evidence>
<dbReference type="EMBL" id="BRYA01000347">
    <property type="protein sequence ID" value="GMI47506.1"/>
    <property type="molecule type" value="Genomic_DNA"/>
</dbReference>
<dbReference type="InterPro" id="IPR001611">
    <property type="entry name" value="Leu-rich_rpt"/>
</dbReference>
<feature type="compositionally biased region" description="Low complexity" evidence="1">
    <location>
        <begin position="115"/>
        <end position="126"/>
    </location>
</feature>
<dbReference type="PROSITE" id="PS51450">
    <property type="entry name" value="LRR"/>
    <property type="match status" value="1"/>
</dbReference>
<reference evidence="3" key="1">
    <citation type="journal article" date="2023" name="Commun. Biol.">
        <title>Genome analysis of Parmales, the sister group of diatoms, reveals the evolutionary specialization of diatoms from phago-mixotrophs to photoautotrophs.</title>
        <authorList>
            <person name="Ban H."/>
            <person name="Sato S."/>
            <person name="Yoshikawa S."/>
            <person name="Yamada K."/>
            <person name="Nakamura Y."/>
            <person name="Ichinomiya M."/>
            <person name="Sato N."/>
            <person name="Blanc-Mathieu R."/>
            <person name="Endo H."/>
            <person name="Kuwata A."/>
            <person name="Ogata H."/>
        </authorList>
    </citation>
    <scope>NUCLEOTIDE SEQUENCE [LARGE SCALE GENOMIC DNA]</scope>
</reference>
<evidence type="ECO:0000313" key="3">
    <source>
        <dbReference type="Proteomes" id="UP001165065"/>
    </source>
</evidence>
<feature type="compositionally biased region" description="Basic and acidic residues" evidence="1">
    <location>
        <begin position="129"/>
        <end position="139"/>
    </location>
</feature>
<gene>
    <name evidence="2" type="ORF">TrCOL_g4773</name>
</gene>
<proteinExistence type="predicted"/>
<accession>A0A9W7GKP5</accession>
<dbReference type="Pfam" id="PF13516">
    <property type="entry name" value="LRR_6"/>
    <property type="match status" value="8"/>
</dbReference>
<dbReference type="SMART" id="SM00368">
    <property type="entry name" value="LRR_RI"/>
    <property type="match status" value="10"/>
</dbReference>
<keyword evidence="3" id="KW-1185">Reference proteome</keyword>
<evidence type="ECO:0000256" key="1">
    <source>
        <dbReference type="SAM" id="MobiDB-lite"/>
    </source>
</evidence>
<feature type="compositionally biased region" description="Pro residues" evidence="1">
    <location>
        <begin position="104"/>
        <end position="114"/>
    </location>
</feature>
<dbReference type="Proteomes" id="UP001165065">
    <property type="component" value="Unassembled WGS sequence"/>
</dbReference>
<dbReference type="InterPro" id="IPR052394">
    <property type="entry name" value="LRR-containing"/>
</dbReference>
<feature type="compositionally biased region" description="Pro residues" evidence="1">
    <location>
        <begin position="1"/>
        <end position="11"/>
    </location>
</feature>
<feature type="compositionally biased region" description="Low complexity" evidence="1">
    <location>
        <begin position="14"/>
        <end position="38"/>
    </location>
</feature>
<sequence length="684" mass="73329">MKGSSSPPPKPSPRKSMGDSGSPSKSPKSASSTPRRSTLSPKKGRSNSVKLPGATMDSAKQRRSGSFFNADEESLEGDLSDIPPSHTDPTVASVLDSPSMPTRSPNPPSGPPSPSKRGSGKKQPPSNDMMKDTPTERALKNSIQSNRKVTLRRSYGSMTKSKRRGKSVVSSESKDQAEGTPDASSSSSSEESEDSKDLPSMMRSIVKDINTMGLSDSEEEDHQTEVSDPSDSKDARAKRRNMRQTLMKQKNAQHKILAMEDFTFSDVLQRLEDDDPDLTALIVRQSGQNMKNVEIISGGTRGTENIAEDEGELHETVTLVLPMHLTATRMAEFAKVMPENTSLKSLDLQGNGITDENVVLIAKSLRKSMALQNLNFSRNKITATGATALVQLVNKSLQVLDLSYNDIGDSGIQKLAGGIANTKILKELHLTDCKIKPHGASFLASAFAVNKSLHTISISHNPMGGAQSSKRLAFALMKNKRLKVLNLGGIGIADGIEHFARLLETTQSLKEFDLSSNEIDDAGALSLGNALTVNRSVTNFNLKKNKFGDLGLSTISAALVTNTFISTLDIGGNRISDDGITKLCTVLSTATSVTDLDVSDNNISIDGAFCLADLIRSNKSIITISIVDNPIDTPGVMKLNEAITSNSTLQACYVGAESLGPEGLMEICASEEDSPLYDSRLIVV</sequence>
<dbReference type="SUPFAM" id="SSF52047">
    <property type="entry name" value="RNI-like"/>
    <property type="match status" value="1"/>
</dbReference>
<feature type="region of interest" description="Disordered" evidence="1">
    <location>
        <begin position="1"/>
        <end position="201"/>
    </location>
</feature>
<dbReference type="AlphaFoldDB" id="A0A9W7GKP5"/>
<dbReference type="InterPro" id="IPR032675">
    <property type="entry name" value="LRR_dom_sf"/>
</dbReference>
<dbReference type="OrthoDB" id="6500038at2759"/>
<dbReference type="PANTHER" id="PTHR24114:SF2">
    <property type="entry name" value="F-BOX DOMAIN-CONTAINING PROTEIN-RELATED"/>
    <property type="match status" value="1"/>
</dbReference>
<feature type="region of interest" description="Disordered" evidence="1">
    <location>
        <begin position="214"/>
        <end position="240"/>
    </location>
</feature>
<comment type="caution">
    <text evidence="2">The sequence shown here is derived from an EMBL/GenBank/DDBJ whole genome shotgun (WGS) entry which is preliminary data.</text>
</comment>
<name>A0A9W7GKP5_9STRA</name>